<feature type="non-terminal residue" evidence="3">
    <location>
        <position position="1"/>
    </location>
</feature>
<dbReference type="GO" id="GO:0003676">
    <property type="term" value="F:nucleic acid binding"/>
    <property type="evidence" value="ECO:0007669"/>
    <property type="project" value="InterPro"/>
</dbReference>
<dbReference type="SUPFAM" id="SSF53098">
    <property type="entry name" value="Ribonuclease H-like"/>
    <property type="match status" value="1"/>
</dbReference>
<name>A0A8E0IDY3_LACPA</name>
<comment type="caution">
    <text evidence="3">The sequence shown here is derived from an EMBL/GenBank/DDBJ whole genome shotgun (WGS) entry which is preliminary data.</text>
</comment>
<evidence type="ECO:0000256" key="1">
    <source>
        <dbReference type="ARBA" id="ARBA00002286"/>
    </source>
</evidence>
<dbReference type="InterPro" id="IPR048020">
    <property type="entry name" value="Transpos_IS3"/>
</dbReference>
<reference evidence="3 4" key="1">
    <citation type="journal article" date="2013" name="PLoS ONE">
        <title>Lactobacillus paracasei comparative genomics: towards species pan-genome definition and exploitation of diversity.</title>
        <authorList>
            <person name="Smokvina T."/>
            <person name="Wels M."/>
            <person name="Polka J."/>
            <person name="Chervaux C."/>
            <person name="Brisse S."/>
            <person name="Boekhorst J."/>
            <person name="van Hylckama Vlieg J.E."/>
            <person name="Siezen R.J."/>
        </authorList>
    </citation>
    <scope>NUCLEOTIDE SEQUENCE [LARGE SCALE GENOMIC DNA]</scope>
    <source>
        <strain evidence="3 4">CNCM I-4270</strain>
    </source>
</reference>
<feature type="domain" description="Integrase catalytic" evidence="2">
    <location>
        <begin position="123"/>
        <end position="292"/>
    </location>
</feature>
<evidence type="ECO:0000259" key="2">
    <source>
        <dbReference type="PROSITE" id="PS50994"/>
    </source>
</evidence>
<dbReference type="PANTHER" id="PTHR46889">
    <property type="entry name" value="TRANSPOSASE INSF FOR INSERTION SEQUENCE IS3B-RELATED"/>
    <property type="match status" value="1"/>
</dbReference>
<dbReference type="Pfam" id="PF13276">
    <property type="entry name" value="HTH_21"/>
    <property type="match status" value="1"/>
</dbReference>
<dbReference type="Gene3D" id="3.30.420.10">
    <property type="entry name" value="Ribonuclease H-like superfamily/Ribonuclease H"/>
    <property type="match status" value="1"/>
</dbReference>
<dbReference type="AlphaFoldDB" id="A0A8E0IDY3"/>
<organism evidence="3 4">
    <name type="scientific">Lacticaseibacillus paracasei subsp. paracasei CNCM I-4270</name>
    <dbReference type="NCBI Taxonomy" id="1256202"/>
    <lineage>
        <taxon>Bacteria</taxon>
        <taxon>Bacillati</taxon>
        <taxon>Bacillota</taxon>
        <taxon>Bacilli</taxon>
        <taxon>Lactobacillales</taxon>
        <taxon>Lactobacillaceae</taxon>
        <taxon>Lacticaseibacillus</taxon>
    </lineage>
</organism>
<dbReference type="InterPro" id="IPR001584">
    <property type="entry name" value="Integrase_cat-core"/>
</dbReference>
<dbReference type="GO" id="GO:0015074">
    <property type="term" value="P:DNA integration"/>
    <property type="evidence" value="ECO:0007669"/>
    <property type="project" value="InterPro"/>
</dbReference>
<dbReference type="PANTHER" id="PTHR46889:SF5">
    <property type="entry name" value="INTEGRASE PROTEIN"/>
    <property type="match status" value="1"/>
</dbReference>
<protein>
    <submittedName>
        <fullName evidence="3">Transposase</fullName>
    </submittedName>
</protein>
<evidence type="ECO:0000313" key="4">
    <source>
        <dbReference type="Proteomes" id="UP000014249"/>
    </source>
</evidence>
<gene>
    <name evidence="3" type="ORF">Lpp77_16162</name>
</gene>
<dbReference type="NCBIfam" id="NF033516">
    <property type="entry name" value="transpos_IS3"/>
    <property type="match status" value="1"/>
</dbReference>
<dbReference type="Pfam" id="PF00665">
    <property type="entry name" value="rve"/>
    <property type="match status" value="1"/>
</dbReference>
<dbReference type="Proteomes" id="UP000014249">
    <property type="component" value="Unassembled WGS sequence"/>
</dbReference>
<comment type="function">
    <text evidence="1">Involved in the transposition of the insertion sequence.</text>
</comment>
<dbReference type="EMBL" id="ANJX01000431">
    <property type="protein sequence ID" value="EPC49921.1"/>
    <property type="molecule type" value="Genomic_DNA"/>
</dbReference>
<dbReference type="InterPro" id="IPR036397">
    <property type="entry name" value="RNaseH_sf"/>
</dbReference>
<dbReference type="InterPro" id="IPR025948">
    <property type="entry name" value="HTH-like_dom"/>
</dbReference>
<proteinExistence type="predicted"/>
<dbReference type="InterPro" id="IPR012337">
    <property type="entry name" value="RNaseH-like_sf"/>
</dbReference>
<sequence length="292" mass="34441">EGVYPLIHSGRKAALFMIQDQLSRGHRITVILRALRIPSSTYYDWLKWHPKSRNRRRIKLKELVQVLWQRRKFYGYVRIAKRIRKLLKCRLSDRTIWKVMRELGIQSTMYRKRSKKPTTTTDMPQKPNLMRHLADLSEVVTTDITYIQLINQKWVYLATAYDPKARKVLAWQVGQQMTQDLAVAPIQALIHQGYTFKMVHSDMGSQYTSRLFETTLTDAHLRHSYSRKGKPADNGRIEAYHSLLKREWVRLEQINYESILDVTESIARYNTFYNHDRETNGRGACKRKSAAA</sequence>
<dbReference type="InterPro" id="IPR050900">
    <property type="entry name" value="Transposase_IS3/IS150/IS904"/>
</dbReference>
<evidence type="ECO:0000313" key="3">
    <source>
        <dbReference type="EMBL" id="EPC49921.1"/>
    </source>
</evidence>
<accession>A0A8E0IDY3</accession>
<dbReference type="PROSITE" id="PS50994">
    <property type="entry name" value="INTEGRASE"/>
    <property type="match status" value="1"/>
</dbReference>